<dbReference type="RefSeq" id="WP_342202678.1">
    <property type="nucleotide sequence ID" value="NZ_JBCATE010000009.1"/>
</dbReference>
<gene>
    <name evidence="3" type="ORF">ACE02W_19080</name>
</gene>
<sequence length="127" mass="13712">MFCRYGCLLALLCSGAALAQDELPKGCAAKLAAIEAQLVEAKAAGNQAKAEGLEQARQAVLTHCDDDKLYQERLAKVEALEAKLVERQNELTDAIAAGKSMDKINKKRQKVAEAQAELDQAQAKLEQ</sequence>
<reference evidence="3 4" key="1">
    <citation type="submission" date="2024-09" db="EMBL/GenBank/DDBJ databases">
        <authorList>
            <person name="Zhang Y."/>
        </authorList>
    </citation>
    <scope>NUCLEOTIDE SEQUENCE [LARGE SCALE GENOMIC DNA]</scope>
    <source>
        <strain evidence="3 4">ZJ318</strain>
    </source>
</reference>
<evidence type="ECO:0000256" key="1">
    <source>
        <dbReference type="SAM" id="Coils"/>
    </source>
</evidence>
<dbReference type="Pfam" id="PF06476">
    <property type="entry name" value="DUF1090"/>
    <property type="match status" value="1"/>
</dbReference>
<dbReference type="EMBL" id="JBHFGU010000009">
    <property type="protein sequence ID" value="MFB2621924.1"/>
    <property type="molecule type" value="Genomic_DNA"/>
</dbReference>
<keyword evidence="1" id="KW-0175">Coiled coil</keyword>
<organism evidence="3 4">
    <name type="scientific">Shewanella mangrovisoli</name>
    <dbReference type="NCBI Taxonomy" id="2864211"/>
    <lineage>
        <taxon>Bacteria</taxon>
        <taxon>Pseudomonadati</taxon>
        <taxon>Pseudomonadota</taxon>
        <taxon>Gammaproteobacteria</taxon>
        <taxon>Alteromonadales</taxon>
        <taxon>Shewanellaceae</taxon>
        <taxon>Shewanella</taxon>
    </lineage>
</organism>
<proteinExistence type="predicted"/>
<dbReference type="Proteomes" id="UP001576708">
    <property type="component" value="Unassembled WGS sequence"/>
</dbReference>
<keyword evidence="2" id="KW-0732">Signal</keyword>
<feature type="signal peptide" evidence="2">
    <location>
        <begin position="1"/>
        <end position="19"/>
    </location>
</feature>
<name>A0ABV4VNM0_9GAMM</name>
<comment type="caution">
    <text evidence="3">The sequence shown here is derived from an EMBL/GenBank/DDBJ whole genome shotgun (WGS) entry which is preliminary data.</text>
</comment>
<dbReference type="InterPro" id="IPR009468">
    <property type="entry name" value="DUF1090"/>
</dbReference>
<evidence type="ECO:0000256" key="2">
    <source>
        <dbReference type="SAM" id="SignalP"/>
    </source>
</evidence>
<accession>A0ABV4VNM0</accession>
<evidence type="ECO:0000313" key="4">
    <source>
        <dbReference type="Proteomes" id="UP001576708"/>
    </source>
</evidence>
<evidence type="ECO:0000313" key="3">
    <source>
        <dbReference type="EMBL" id="MFB2621924.1"/>
    </source>
</evidence>
<keyword evidence="4" id="KW-1185">Reference proteome</keyword>
<feature type="coiled-coil region" evidence="1">
    <location>
        <begin position="31"/>
        <end position="124"/>
    </location>
</feature>
<feature type="chain" id="PRO_5045179184" evidence="2">
    <location>
        <begin position="20"/>
        <end position="127"/>
    </location>
</feature>
<protein>
    <submittedName>
        <fullName evidence="3">DUF1090 domain-containing protein</fullName>
    </submittedName>
</protein>